<dbReference type="NCBIfam" id="NF047331">
    <property type="entry name" value="phage_HTJ"/>
    <property type="match status" value="1"/>
</dbReference>
<keyword evidence="2" id="KW-1185">Reference proteome</keyword>
<dbReference type="Proteomes" id="UP000559404">
    <property type="component" value="Unassembled WGS sequence"/>
</dbReference>
<organism evidence="1 2">
    <name type="scientific">Stappia taiwanensis</name>
    <dbReference type="NCBI Taxonomy" id="992267"/>
    <lineage>
        <taxon>Bacteria</taxon>
        <taxon>Pseudomonadati</taxon>
        <taxon>Pseudomonadota</taxon>
        <taxon>Alphaproteobacteria</taxon>
        <taxon>Hyphomicrobiales</taxon>
        <taxon>Stappiaceae</taxon>
        <taxon>Stappia</taxon>
    </lineage>
</organism>
<dbReference type="AlphaFoldDB" id="A0A838XYH1"/>
<evidence type="ECO:0000313" key="1">
    <source>
        <dbReference type="EMBL" id="MBA4613496.1"/>
    </source>
</evidence>
<comment type="caution">
    <text evidence="1">The sequence shown here is derived from an EMBL/GenBank/DDBJ whole genome shotgun (WGS) entry which is preliminary data.</text>
</comment>
<sequence length="71" mass="7542">MATLAELATRLEALRKIRAGGRRAIDSDGSKVEYRSDGELAAAIADLERQISAHSGKPAARVVYINSSKGT</sequence>
<proteinExistence type="predicted"/>
<dbReference type="EMBL" id="JACEON010000020">
    <property type="protein sequence ID" value="MBA4613496.1"/>
    <property type="molecule type" value="Genomic_DNA"/>
</dbReference>
<reference evidence="1 2" key="1">
    <citation type="submission" date="2020-07" db="EMBL/GenBank/DDBJ databases">
        <authorList>
            <person name="Li M."/>
        </authorList>
    </citation>
    <scope>NUCLEOTIDE SEQUENCE [LARGE SCALE GENOMIC DNA]</scope>
    <source>
        <strain evidence="1 2">DSM 23284</strain>
    </source>
</reference>
<gene>
    <name evidence="1" type="ORF">H1W37_17695</name>
</gene>
<dbReference type="GO" id="GO:0019058">
    <property type="term" value="P:viral life cycle"/>
    <property type="evidence" value="ECO:0007669"/>
    <property type="project" value="InterPro"/>
</dbReference>
<dbReference type="SUPFAM" id="SSF64210">
    <property type="entry name" value="Head-to-tail joining protein W, gpW"/>
    <property type="match status" value="1"/>
</dbReference>
<name>A0A838XYH1_9HYPH</name>
<evidence type="ECO:0008006" key="3">
    <source>
        <dbReference type="Google" id="ProtNLM"/>
    </source>
</evidence>
<protein>
    <recommendedName>
        <fullName evidence="3">GpW protein</fullName>
    </recommendedName>
</protein>
<dbReference type="RefSeq" id="WP_181761696.1">
    <property type="nucleotide sequence ID" value="NZ_BMCR01000004.1"/>
</dbReference>
<evidence type="ECO:0000313" key="2">
    <source>
        <dbReference type="Proteomes" id="UP000559404"/>
    </source>
</evidence>
<accession>A0A838XYH1</accession>
<dbReference type="InterPro" id="IPR036626">
    <property type="entry name" value="GpW_sf"/>
</dbReference>
<reference evidence="1 2" key="2">
    <citation type="submission" date="2020-08" db="EMBL/GenBank/DDBJ databases">
        <title>Stappia taiwanensis sp. nov., isolated from a coastal thermal spring.</title>
        <authorList>
            <person name="Kampfer P."/>
        </authorList>
    </citation>
    <scope>NUCLEOTIDE SEQUENCE [LARGE SCALE GENOMIC DNA]</scope>
    <source>
        <strain evidence="1 2">DSM 23284</strain>
    </source>
</reference>